<dbReference type="AlphaFoldDB" id="A0A6S6M333"/>
<organism evidence="4 5">
    <name type="scientific">Citrifermentans bremense</name>
    <dbReference type="NCBI Taxonomy" id="60035"/>
    <lineage>
        <taxon>Bacteria</taxon>
        <taxon>Pseudomonadati</taxon>
        <taxon>Thermodesulfobacteriota</taxon>
        <taxon>Desulfuromonadia</taxon>
        <taxon>Geobacterales</taxon>
        <taxon>Geobacteraceae</taxon>
        <taxon>Citrifermentans</taxon>
    </lineage>
</organism>
<keyword evidence="5" id="KW-1185">Reference proteome</keyword>
<evidence type="ECO:0000259" key="3">
    <source>
        <dbReference type="Pfam" id="PF13490"/>
    </source>
</evidence>
<evidence type="ECO:0000313" key="5">
    <source>
        <dbReference type="Proteomes" id="UP000515472"/>
    </source>
</evidence>
<accession>A0A6S6M333</accession>
<dbReference type="KEGG" id="gbn:GEOBRER4_25690"/>
<feature type="domain" description="Putative zinc-finger" evidence="3">
    <location>
        <begin position="35"/>
        <end position="58"/>
    </location>
</feature>
<keyword evidence="2" id="KW-0472">Membrane</keyword>
<dbReference type="InterPro" id="IPR027383">
    <property type="entry name" value="Znf_put"/>
</dbReference>
<evidence type="ECO:0000313" key="4">
    <source>
        <dbReference type="EMBL" id="BCG47819.1"/>
    </source>
</evidence>
<dbReference type="EMBL" id="AP023213">
    <property type="protein sequence ID" value="BCG47819.1"/>
    <property type="molecule type" value="Genomic_DNA"/>
</dbReference>
<reference evidence="4 5" key="1">
    <citation type="submission" date="2020-06" db="EMBL/GenBank/DDBJ databases">
        <title>Interaction of electrochemicaly active bacteria, Geobacter bremensis R4 on different carbon anode.</title>
        <authorList>
            <person name="Meng L."/>
            <person name="Yoshida N."/>
        </authorList>
    </citation>
    <scope>NUCLEOTIDE SEQUENCE [LARGE SCALE GENOMIC DNA]</scope>
    <source>
        <strain evidence="4 5">R4</strain>
    </source>
</reference>
<dbReference type="RefSeq" id="WP_185242660.1">
    <property type="nucleotide sequence ID" value="NZ_AP023213.1"/>
</dbReference>
<sequence length="367" mass="38556">MKKDDSALGKALTRGLTDAEPAEGCPALETAAGLVDGSLSSQERDRLLGHLASCDHCRELFIAASQLSEAPAQQKRHRLLFPSALAVAAVLVIAVTLQLRTVEPDRGMVARSDQAASPQTAASAGRNGDPPPAKEMAQLPDANTERLPAREQIASAAAQRRTGGVPQGNAPDGARLARLLMAKGDPAQLASLSMAQDKNFGFATSADASSVAFRIGVSLMNLEVELIAGDGDRAQAQAARLAPLLESLAGNPDRSPLEWVVAQLERGADPSTLAGASGQLERLVPTEQLPFARLGAWAQGARLAAKTGNRDYLAAGVPRYFGNKVADQGVPVPAVLALKELDQRLKRPGNLDLELVEKELLVLLQAF</sequence>
<dbReference type="InterPro" id="IPR041916">
    <property type="entry name" value="Anti_sigma_zinc_sf"/>
</dbReference>
<evidence type="ECO:0000256" key="2">
    <source>
        <dbReference type="SAM" id="Phobius"/>
    </source>
</evidence>
<gene>
    <name evidence="4" type="ORF">GEOBRER4_n2668</name>
</gene>
<evidence type="ECO:0000256" key="1">
    <source>
        <dbReference type="SAM" id="MobiDB-lite"/>
    </source>
</evidence>
<name>A0A6S6M333_9BACT</name>
<dbReference type="Pfam" id="PF13490">
    <property type="entry name" value="zf-HC2"/>
    <property type="match status" value="1"/>
</dbReference>
<feature type="region of interest" description="Disordered" evidence="1">
    <location>
        <begin position="108"/>
        <end position="137"/>
    </location>
</feature>
<proteinExistence type="predicted"/>
<protein>
    <recommendedName>
        <fullName evidence="3">Putative zinc-finger domain-containing protein</fullName>
    </recommendedName>
</protein>
<keyword evidence="2" id="KW-0812">Transmembrane</keyword>
<feature type="transmembrane region" description="Helical" evidence="2">
    <location>
        <begin position="79"/>
        <end position="99"/>
    </location>
</feature>
<keyword evidence="2" id="KW-1133">Transmembrane helix</keyword>
<dbReference type="Proteomes" id="UP000515472">
    <property type="component" value="Chromosome"/>
</dbReference>
<dbReference type="Gene3D" id="1.10.10.1320">
    <property type="entry name" value="Anti-sigma factor, zinc-finger domain"/>
    <property type="match status" value="1"/>
</dbReference>